<dbReference type="InterPro" id="IPR013328">
    <property type="entry name" value="6PGD_dom2"/>
</dbReference>
<evidence type="ECO:0000313" key="6">
    <source>
        <dbReference type="EMBL" id="MDQ0517432.1"/>
    </source>
</evidence>
<dbReference type="InterPro" id="IPR029154">
    <property type="entry name" value="HIBADH-like_NADP-bd"/>
</dbReference>
<comment type="caution">
    <text evidence="6">The sequence shown here is derived from an EMBL/GenBank/DDBJ whole genome shotgun (WGS) entry which is preliminary data.</text>
</comment>
<keyword evidence="2" id="KW-0560">Oxidoreductase</keyword>
<keyword evidence="3" id="KW-0520">NAD</keyword>
<dbReference type="PIRSF" id="PIRSF000103">
    <property type="entry name" value="HIBADH"/>
    <property type="match status" value="1"/>
</dbReference>
<accession>A0ABU0M8Y6</accession>
<evidence type="ECO:0000259" key="5">
    <source>
        <dbReference type="Pfam" id="PF14833"/>
    </source>
</evidence>
<dbReference type="PROSITE" id="PS00895">
    <property type="entry name" value="3_HYDROXYISOBUT_DH"/>
    <property type="match status" value="1"/>
</dbReference>
<dbReference type="Pfam" id="PF03446">
    <property type="entry name" value="NAD_binding_2"/>
    <property type="match status" value="1"/>
</dbReference>
<feature type="domain" description="3-hydroxyisobutyrate dehydrogenase-like NAD-binding" evidence="5">
    <location>
        <begin position="171"/>
        <end position="282"/>
    </location>
</feature>
<evidence type="ECO:0000313" key="7">
    <source>
        <dbReference type="Proteomes" id="UP001223743"/>
    </source>
</evidence>
<evidence type="ECO:0000256" key="2">
    <source>
        <dbReference type="ARBA" id="ARBA00023002"/>
    </source>
</evidence>
<name>A0ABU0M8Y6_9HYPH</name>
<reference evidence="6 7" key="1">
    <citation type="submission" date="2023-07" db="EMBL/GenBank/DDBJ databases">
        <title>Genomic Encyclopedia of Type Strains, Phase IV (KMG-IV): sequencing the most valuable type-strain genomes for metagenomic binning, comparative biology and taxonomic classification.</title>
        <authorList>
            <person name="Goeker M."/>
        </authorList>
    </citation>
    <scope>NUCLEOTIDE SEQUENCE [LARGE SCALE GENOMIC DNA]</scope>
    <source>
        <strain evidence="6 7">B1-1</strain>
    </source>
</reference>
<organism evidence="6 7">
    <name type="scientific">Kaistia geumhonensis</name>
    <dbReference type="NCBI Taxonomy" id="410839"/>
    <lineage>
        <taxon>Bacteria</taxon>
        <taxon>Pseudomonadati</taxon>
        <taxon>Pseudomonadota</taxon>
        <taxon>Alphaproteobacteria</taxon>
        <taxon>Hyphomicrobiales</taxon>
        <taxon>Kaistiaceae</taxon>
        <taxon>Kaistia</taxon>
    </lineage>
</organism>
<comment type="similarity">
    <text evidence="1">Belongs to the HIBADH-related family.</text>
</comment>
<evidence type="ECO:0000256" key="1">
    <source>
        <dbReference type="ARBA" id="ARBA00009080"/>
    </source>
</evidence>
<dbReference type="Pfam" id="PF14833">
    <property type="entry name" value="NAD_binding_11"/>
    <property type="match status" value="1"/>
</dbReference>
<dbReference type="InterPro" id="IPR036291">
    <property type="entry name" value="NAD(P)-bd_dom_sf"/>
</dbReference>
<dbReference type="PANTHER" id="PTHR43060">
    <property type="entry name" value="3-HYDROXYISOBUTYRATE DEHYDROGENASE-LIKE 1, MITOCHONDRIAL-RELATED"/>
    <property type="match status" value="1"/>
</dbReference>
<dbReference type="InterPro" id="IPR008927">
    <property type="entry name" value="6-PGluconate_DH-like_C_sf"/>
</dbReference>
<sequence>MQDRAKATVGFIGLGYMGEGMAANLLAKGNALVVMANRKRDAVERLVADGAREVKSAAEMASFCDAIFLCVTGSPEVEAIIEGPDGIFAGGKPGLMVIDCSTAEPASTLRLAEVVAAKGMSLVDAPLGGTPAGAKAGTLQALVGASDDDFARAEPLIACWAATIAHVGPVGAGHKMKLINNFLSLGYAALYSEALALGQKVGISPETFHSVIGQGRMRCGFYDTFMTYVIKRDENAHQFTIANAYKDLRYLAGMADSARLVNPLGSAVKNQFAAMAAAGQAERYVPMLSDFVAEANGVKNR</sequence>
<feature type="domain" description="6-phosphogluconate dehydrogenase NADP-binding" evidence="4">
    <location>
        <begin position="8"/>
        <end position="168"/>
    </location>
</feature>
<dbReference type="SUPFAM" id="SSF51735">
    <property type="entry name" value="NAD(P)-binding Rossmann-fold domains"/>
    <property type="match status" value="1"/>
</dbReference>
<dbReference type="Proteomes" id="UP001223743">
    <property type="component" value="Unassembled WGS sequence"/>
</dbReference>
<dbReference type="Gene3D" id="3.40.50.720">
    <property type="entry name" value="NAD(P)-binding Rossmann-like Domain"/>
    <property type="match status" value="1"/>
</dbReference>
<keyword evidence="7" id="KW-1185">Reference proteome</keyword>
<evidence type="ECO:0000256" key="3">
    <source>
        <dbReference type="ARBA" id="ARBA00023027"/>
    </source>
</evidence>
<protein>
    <submittedName>
        <fullName evidence="6">3-hydroxyisobutyrate dehydrogenase-like beta-hydroxyacid dehydrogenase</fullName>
    </submittedName>
</protein>
<dbReference type="SUPFAM" id="SSF48179">
    <property type="entry name" value="6-phosphogluconate dehydrogenase C-terminal domain-like"/>
    <property type="match status" value="1"/>
</dbReference>
<dbReference type="EMBL" id="JAUSWJ010000001">
    <property type="protein sequence ID" value="MDQ0517432.1"/>
    <property type="molecule type" value="Genomic_DNA"/>
</dbReference>
<gene>
    <name evidence="6" type="ORF">QO015_003045</name>
</gene>
<dbReference type="InterPro" id="IPR006115">
    <property type="entry name" value="6PGDH_NADP-bd"/>
</dbReference>
<dbReference type="Gene3D" id="1.10.1040.10">
    <property type="entry name" value="N-(1-d-carboxylethyl)-l-norvaline Dehydrogenase, domain 2"/>
    <property type="match status" value="1"/>
</dbReference>
<evidence type="ECO:0000259" key="4">
    <source>
        <dbReference type="Pfam" id="PF03446"/>
    </source>
</evidence>
<dbReference type="InterPro" id="IPR015815">
    <property type="entry name" value="HIBADH-related"/>
</dbReference>
<dbReference type="PANTHER" id="PTHR43060:SF15">
    <property type="entry name" value="3-HYDROXYISOBUTYRATE DEHYDROGENASE-LIKE 1, MITOCHONDRIAL-RELATED"/>
    <property type="match status" value="1"/>
</dbReference>
<proteinExistence type="inferred from homology"/>
<dbReference type="InterPro" id="IPR002204">
    <property type="entry name" value="3-OH-isobutyrate_DH-rel_CS"/>
</dbReference>